<dbReference type="PROSITE" id="PS51450">
    <property type="entry name" value="LRR"/>
    <property type="match status" value="1"/>
</dbReference>
<name>A0AAX6I235_IRIPA</name>
<dbReference type="Pfam" id="PF00560">
    <property type="entry name" value="LRR_1"/>
    <property type="match status" value="1"/>
</dbReference>
<accession>A0AAX6I235</accession>
<dbReference type="InterPro" id="IPR003591">
    <property type="entry name" value="Leu-rich_rpt_typical-subtyp"/>
</dbReference>
<keyword evidence="6" id="KW-1185">Reference proteome</keyword>
<dbReference type="PANTHER" id="PTHR48051">
    <property type="match status" value="1"/>
</dbReference>
<dbReference type="InterPro" id="IPR050216">
    <property type="entry name" value="LRR_domain-containing"/>
</dbReference>
<reference evidence="5" key="1">
    <citation type="journal article" date="2023" name="GigaByte">
        <title>Genome assembly of the bearded iris, Iris pallida Lam.</title>
        <authorList>
            <person name="Bruccoleri R.E."/>
            <person name="Oakeley E.J."/>
            <person name="Faust A.M.E."/>
            <person name="Altorfer M."/>
            <person name="Dessus-Babus S."/>
            <person name="Burckhardt D."/>
            <person name="Oertli M."/>
            <person name="Naumann U."/>
            <person name="Petersen F."/>
            <person name="Wong J."/>
        </authorList>
    </citation>
    <scope>NUCLEOTIDE SEQUENCE</scope>
    <source>
        <strain evidence="5">GSM-AAB239-AS_SAM_17_03QT</strain>
    </source>
</reference>
<sequence>MGFKLINLRKLSVNSNKLAWLPHSTSHMTSLRVLDARLNCLRSLPEDLENLIHLEVLNVSQNFQFLQSLPYSIGLLISLLELDISYNKIAHLPNSMGCLSKLQKLTAEGNPLVFLPVEVVEQSVEGVREYLSARTNEEDRVWVTPRKKTWLGKLVKCGIFTSETIPSSGSMLEEHDGFLLSDHRSLDGFTYPRYAGMFSPCRLFSPRRTSLRH</sequence>
<gene>
    <name evidence="5" type="ORF">M6B38_281765</name>
</gene>
<comment type="similarity">
    <text evidence="3">Belongs to the SHOC2 family.</text>
</comment>
<dbReference type="SMART" id="SM00369">
    <property type="entry name" value="LRR_TYP"/>
    <property type="match status" value="4"/>
</dbReference>
<dbReference type="InterPro" id="IPR001611">
    <property type="entry name" value="Leu-rich_rpt"/>
</dbReference>
<dbReference type="EMBL" id="JANAVB010005596">
    <property type="protein sequence ID" value="KAJ6847319.1"/>
    <property type="molecule type" value="Genomic_DNA"/>
</dbReference>
<evidence type="ECO:0000256" key="3">
    <source>
        <dbReference type="ARBA" id="ARBA00023786"/>
    </source>
</evidence>
<keyword evidence="2" id="KW-0677">Repeat</keyword>
<dbReference type="Proteomes" id="UP001140949">
    <property type="component" value="Unassembled WGS sequence"/>
</dbReference>
<evidence type="ECO:0000256" key="2">
    <source>
        <dbReference type="ARBA" id="ARBA00022737"/>
    </source>
</evidence>
<proteinExistence type="inferred from homology"/>
<dbReference type="SUPFAM" id="SSF52058">
    <property type="entry name" value="L domain-like"/>
    <property type="match status" value="1"/>
</dbReference>
<keyword evidence="1" id="KW-0433">Leucine-rich repeat</keyword>
<evidence type="ECO:0000256" key="4">
    <source>
        <dbReference type="ARBA" id="ARBA00037519"/>
    </source>
</evidence>
<evidence type="ECO:0000313" key="5">
    <source>
        <dbReference type="EMBL" id="KAJ6847319.1"/>
    </source>
</evidence>
<comment type="caution">
    <text evidence="5">The sequence shown here is derived from an EMBL/GenBank/DDBJ whole genome shotgun (WGS) entry which is preliminary data.</text>
</comment>
<organism evidence="5 6">
    <name type="scientific">Iris pallida</name>
    <name type="common">Sweet iris</name>
    <dbReference type="NCBI Taxonomy" id="29817"/>
    <lineage>
        <taxon>Eukaryota</taxon>
        <taxon>Viridiplantae</taxon>
        <taxon>Streptophyta</taxon>
        <taxon>Embryophyta</taxon>
        <taxon>Tracheophyta</taxon>
        <taxon>Spermatophyta</taxon>
        <taxon>Magnoliopsida</taxon>
        <taxon>Liliopsida</taxon>
        <taxon>Asparagales</taxon>
        <taxon>Iridaceae</taxon>
        <taxon>Iridoideae</taxon>
        <taxon>Irideae</taxon>
        <taxon>Iris</taxon>
    </lineage>
</organism>
<reference evidence="5" key="2">
    <citation type="submission" date="2023-04" db="EMBL/GenBank/DDBJ databases">
        <authorList>
            <person name="Bruccoleri R.E."/>
            <person name="Oakeley E.J."/>
            <person name="Faust A.-M."/>
            <person name="Dessus-Babus S."/>
            <person name="Altorfer M."/>
            <person name="Burckhardt D."/>
            <person name="Oertli M."/>
            <person name="Naumann U."/>
            <person name="Petersen F."/>
            <person name="Wong J."/>
        </authorList>
    </citation>
    <scope>NUCLEOTIDE SEQUENCE</scope>
    <source>
        <strain evidence="5">GSM-AAB239-AS_SAM_17_03QT</strain>
        <tissue evidence="5">Leaf</tissue>
    </source>
</reference>
<dbReference type="PANTHER" id="PTHR48051:SF1">
    <property type="entry name" value="RAS SUPPRESSOR PROTEIN 1"/>
    <property type="match status" value="1"/>
</dbReference>
<evidence type="ECO:0000313" key="6">
    <source>
        <dbReference type="Proteomes" id="UP001140949"/>
    </source>
</evidence>
<protein>
    <submittedName>
        <fullName evidence="5">Plant intracellular Ras-group-related LRR protein 1-like</fullName>
    </submittedName>
</protein>
<dbReference type="Gene3D" id="3.80.10.10">
    <property type="entry name" value="Ribonuclease Inhibitor"/>
    <property type="match status" value="1"/>
</dbReference>
<dbReference type="GO" id="GO:0005737">
    <property type="term" value="C:cytoplasm"/>
    <property type="evidence" value="ECO:0007669"/>
    <property type="project" value="TreeGrafter"/>
</dbReference>
<evidence type="ECO:0000256" key="1">
    <source>
        <dbReference type="ARBA" id="ARBA00022614"/>
    </source>
</evidence>
<dbReference type="AlphaFoldDB" id="A0AAX6I235"/>
<comment type="function">
    <text evidence="4">Leucine-rich repeat protein that likely mediates protein interactions, possibly in the context of signal transduction.</text>
</comment>
<dbReference type="InterPro" id="IPR032675">
    <property type="entry name" value="LRR_dom_sf"/>
</dbReference>